<dbReference type="RefSeq" id="WP_129015740.1">
    <property type="nucleotide sequence ID" value="NZ_SDDZ01000001.1"/>
</dbReference>
<evidence type="ECO:0000256" key="1">
    <source>
        <dbReference type="ARBA" id="ARBA00001526"/>
    </source>
</evidence>
<dbReference type="InterPro" id="IPR012338">
    <property type="entry name" value="Beta-lactam/transpept-like"/>
</dbReference>
<dbReference type="GO" id="GO:0030655">
    <property type="term" value="P:beta-lactam antibiotic catabolic process"/>
    <property type="evidence" value="ECO:0007669"/>
    <property type="project" value="InterPro"/>
</dbReference>
<keyword evidence="7" id="KW-1185">Reference proteome</keyword>
<dbReference type="EMBL" id="SDDZ01000001">
    <property type="protein sequence ID" value="RXJ52606.1"/>
    <property type="molecule type" value="Genomic_DNA"/>
</dbReference>
<keyword evidence="6" id="KW-0378">Hydrolase</keyword>
<dbReference type="Pfam" id="PF13354">
    <property type="entry name" value="Beta-lactamase2"/>
    <property type="match status" value="1"/>
</dbReference>
<evidence type="ECO:0000256" key="3">
    <source>
        <dbReference type="ARBA" id="ARBA00012865"/>
    </source>
</evidence>
<protein>
    <recommendedName>
        <fullName evidence="3">beta-lactamase</fullName>
        <ecNumber evidence="3">3.5.2.6</ecNumber>
    </recommendedName>
</protein>
<organism evidence="6 7">
    <name type="scientific">Gelidibacter gilvus</name>
    <dbReference type="NCBI Taxonomy" id="59602"/>
    <lineage>
        <taxon>Bacteria</taxon>
        <taxon>Pseudomonadati</taxon>
        <taxon>Bacteroidota</taxon>
        <taxon>Flavobacteriia</taxon>
        <taxon>Flavobacteriales</taxon>
        <taxon>Flavobacteriaceae</taxon>
        <taxon>Gelidibacter</taxon>
    </lineage>
</organism>
<reference evidence="6 7" key="1">
    <citation type="submission" date="2019-01" db="EMBL/GenBank/DDBJ databases">
        <title>Genome sequence of the Antarctic species Gelidibacter gilvus ACAM 158(T).</title>
        <authorList>
            <person name="Bowman J.P."/>
        </authorList>
    </citation>
    <scope>NUCLEOTIDE SEQUENCE [LARGE SCALE GENOMIC DNA]</scope>
    <source>
        <strain evidence="6 7">IC158</strain>
    </source>
</reference>
<evidence type="ECO:0000313" key="6">
    <source>
        <dbReference type="EMBL" id="RXJ52606.1"/>
    </source>
</evidence>
<feature type="domain" description="Beta-lactamase class A catalytic" evidence="5">
    <location>
        <begin position="65"/>
        <end position="285"/>
    </location>
</feature>
<name>A0A4Q0XMW8_9FLAO</name>
<evidence type="ECO:0000259" key="5">
    <source>
        <dbReference type="Pfam" id="PF13354"/>
    </source>
</evidence>
<sequence>MRIRLSLLMIFTICGNLFAQEATVPNYYESDPGLSEKLMDIVKDLGLDKDFNVGEDGTEQISLAVIDLNGEKPKLGGVNYDNFIYPASVYKIYVGAEILHQITSENLHLDDPYVVQSPNDVDKNKEIQNDPRALLKEGDSVTVNYLLDLMITRSDNTASNCLIDLAQRPKINTLMHHYNWQGSEVTRKFLSRKFEDPEYVKAEGTMTCALHAADFMYKVQTNQLVNPWVSMQMKVLLGRQLDKSKLAAGLPDNAMFYHKTGWWSYWTNDVGIVDDGETSYIIACFLPIKEELVLPQMKELSKRIYNLMKSRS</sequence>
<dbReference type="GO" id="GO:0008800">
    <property type="term" value="F:beta-lactamase activity"/>
    <property type="evidence" value="ECO:0007669"/>
    <property type="project" value="UniProtKB-EC"/>
</dbReference>
<dbReference type="AlphaFoldDB" id="A0A4Q0XMW8"/>
<keyword evidence="4" id="KW-0732">Signal</keyword>
<accession>A0A4Q0XMW8</accession>
<dbReference type="InterPro" id="IPR000871">
    <property type="entry name" value="Beta-lactam_class-A"/>
</dbReference>
<proteinExistence type="inferred from homology"/>
<dbReference type="EC" id="3.5.2.6" evidence="3"/>
<evidence type="ECO:0000313" key="7">
    <source>
        <dbReference type="Proteomes" id="UP000289792"/>
    </source>
</evidence>
<evidence type="ECO:0000256" key="4">
    <source>
        <dbReference type="SAM" id="SignalP"/>
    </source>
</evidence>
<dbReference type="OrthoDB" id="9772863at2"/>
<gene>
    <name evidence="6" type="ORF">ESZ48_02625</name>
</gene>
<evidence type="ECO:0000256" key="2">
    <source>
        <dbReference type="ARBA" id="ARBA00009009"/>
    </source>
</evidence>
<dbReference type="PANTHER" id="PTHR35333">
    <property type="entry name" value="BETA-LACTAMASE"/>
    <property type="match status" value="1"/>
</dbReference>
<dbReference type="Gene3D" id="3.40.710.10">
    <property type="entry name" value="DD-peptidase/beta-lactamase superfamily"/>
    <property type="match status" value="1"/>
</dbReference>
<comment type="caution">
    <text evidence="6">The sequence shown here is derived from an EMBL/GenBank/DDBJ whole genome shotgun (WGS) entry which is preliminary data.</text>
</comment>
<comment type="similarity">
    <text evidence="2">Belongs to the class-A beta-lactamase family.</text>
</comment>
<feature type="signal peptide" evidence="4">
    <location>
        <begin position="1"/>
        <end position="19"/>
    </location>
</feature>
<dbReference type="PANTHER" id="PTHR35333:SF3">
    <property type="entry name" value="BETA-LACTAMASE-TYPE TRANSPEPTIDASE FOLD CONTAINING PROTEIN"/>
    <property type="match status" value="1"/>
</dbReference>
<dbReference type="SUPFAM" id="SSF56601">
    <property type="entry name" value="beta-lactamase/transpeptidase-like"/>
    <property type="match status" value="1"/>
</dbReference>
<dbReference type="Proteomes" id="UP000289792">
    <property type="component" value="Unassembled WGS sequence"/>
</dbReference>
<dbReference type="InterPro" id="IPR045155">
    <property type="entry name" value="Beta-lactam_cat"/>
</dbReference>
<dbReference type="GO" id="GO:0046677">
    <property type="term" value="P:response to antibiotic"/>
    <property type="evidence" value="ECO:0007669"/>
    <property type="project" value="InterPro"/>
</dbReference>
<feature type="chain" id="PRO_5020275665" description="beta-lactamase" evidence="4">
    <location>
        <begin position="20"/>
        <end position="312"/>
    </location>
</feature>
<comment type="catalytic activity">
    <reaction evidence="1">
        <text>a beta-lactam + H2O = a substituted beta-amino acid</text>
        <dbReference type="Rhea" id="RHEA:20401"/>
        <dbReference type="ChEBI" id="CHEBI:15377"/>
        <dbReference type="ChEBI" id="CHEBI:35627"/>
        <dbReference type="ChEBI" id="CHEBI:140347"/>
        <dbReference type="EC" id="3.5.2.6"/>
    </reaction>
</comment>